<evidence type="ECO:0000256" key="3">
    <source>
        <dbReference type="ARBA" id="ARBA00022840"/>
    </source>
</evidence>
<dbReference type="SMART" id="SM01209">
    <property type="entry name" value="GARS_A"/>
    <property type="match status" value="1"/>
</dbReference>
<dbReference type="GO" id="GO:0005524">
    <property type="term" value="F:ATP binding"/>
    <property type="evidence" value="ECO:0007669"/>
    <property type="project" value="UniProtKB-UniRule"/>
</dbReference>
<sequence length="413" mass="44519">MQVATRAFILIEGHRSNGLLYIQEAKRNGLYPITLAADPAQYDYLLAEGTEAIRVDTSDLEALIRECSGLRATYDIVGITGFSGVDESLYVTVAKLCEHFALPGPNPSSIEQCANKFTQRELLAKAGVPMPEFRLAATAKEVESAAAEIGLPVIIKPAVGGGSIGVRLCRNANELTTHTAHLLDGTPLWGSSPRILVEEFAEGPFYETTTMGDAVIADGTANFVPSPHFVPCGSVFPAVLSDEGRKSIADISLTCLRALGLGWGPANIEFRWTKRGPVVIEVNPRLPGWTTPCLIKLAYGIDIIEQHIKLAIGDECDLRAKHTNTAAARFLVPDRDGILDHTEGTSLAAAVPGVIDIRFYIEPGSLIIRKGDYRDMIGHVIAASTSHSRADAILRRAVSLITWPITPFPTVND</sequence>
<dbReference type="EMBL" id="JACCPJ010000005">
    <property type="protein sequence ID" value="NZD63602.1"/>
    <property type="molecule type" value="Genomic_DNA"/>
</dbReference>
<reference evidence="6 7" key="1">
    <citation type="submission" date="2020-07" db="EMBL/GenBank/DDBJ databases">
        <authorList>
            <person name="Sun Q."/>
        </authorList>
    </citation>
    <scope>NUCLEOTIDE SEQUENCE [LARGE SCALE GENOMIC DNA]</scope>
    <source>
        <strain evidence="6 7">WYCCWR 11290</strain>
    </source>
</reference>
<dbReference type="InterPro" id="IPR052032">
    <property type="entry name" value="ATP-dep_AA_Ligase"/>
</dbReference>
<dbReference type="PROSITE" id="PS00867">
    <property type="entry name" value="CPSASE_2"/>
    <property type="match status" value="1"/>
</dbReference>
<dbReference type="InterPro" id="IPR005479">
    <property type="entry name" value="CPAse_ATP-bd"/>
</dbReference>
<dbReference type="PANTHER" id="PTHR43585">
    <property type="entry name" value="FUMIPYRROLE BIOSYNTHESIS PROTEIN C"/>
    <property type="match status" value="1"/>
</dbReference>
<dbReference type="GO" id="GO:0016874">
    <property type="term" value="F:ligase activity"/>
    <property type="evidence" value="ECO:0007669"/>
    <property type="project" value="UniProtKB-KW"/>
</dbReference>
<dbReference type="PROSITE" id="PS50975">
    <property type="entry name" value="ATP_GRASP"/>
    <property type="match status" value="1"/>
</dbReference>
<name>A0A7Z0RLA5_9HYPH</name>
<dbReference type="InterPro" id="IPR040570">
    <property type="entry name" value="LAL_C2"/>
</dbReference>
<comment type="caution">
    <text evidence="6">The sequence shown here is derived from an EMBL/GenBank/DDBJ whole genome shotgun (WGS) entry which is preliminary data.</text>
</comment>
<proteinExistence type="predicted"/>
<dbReference type="Pfam" id="PF02786">
    <property type="entry name" value="CPSase_L_D2"/>
    <property type="match status" value="1"/>
</dbReference>
<evidence type="ECO:0000256" key="4">
    <source>
        <dbReference type="PROSITE-ProRule" id="PRU00409"/>
    </source>
</evidence>
<keyword evidence="2 4" id="KW-0547">Nucleotide-binding</keyword>
<organism evidence="6 7">
    <name type="scientific">Rhizobium changzhiense</name>
    <dbReference type="NCBI Taxonomy" id="2692317"/>
    <lineage>
        <taxon>Bacteria</taxon>
        <taxon>Pseudomonadati</taxon>
        <taxon>Pseudomonadota</taxon>
        <taxon>Alphaproteobacteria</taxon>
        <taxon>Hyphomicrobiales</taxon>
        <taxon>Rhizobiaceae</taxon>
        <taxon>Rhizobium/Agrobacterium group</taxon>
        <taxon>Rhizobium</taxon>
    </lineage>
</organism>
<keyword evidence="3 4" id="KW-0067">ATP-binding</keyword>
<dbReference type="Pfam" id="PF18603">
    <property type="entry name" value="LAL_C2"/>
    <property type="match status" value="1"/>
</dbReference>
<evidence type="ECO:0000256" key="2">
    <source>
        <dbReference type="ARBA" id="ARBA00022741"/>
    </source>
</evidence>
<evidence type="ECO:0000259" key="5">
    <source>
        <dbReference type="PROSITE" id="PS50975"/>
    </source>
</evidence>
<dbReference type="Gene3D" id="3.40.50.20">
    <property type="match status" value="1"/>
</dbReference>
<dbReference type="GO" id="GO:0046872">
    <property type="term" value="F:metal ion binding"/>
    <property type="evidence" value="ECO:0007669"/>
    <property type="project" value="InterPro"/>
</dbReference>
<keyword evidence="1" id="KW-0436">Ligase</keyword>
<dbReference type="InterPro" id="IPR011761">
    <property type="entry name" value="ATP-grasp"/>
</dbReference>
<accession>A0A7Z0RLA5</accession>
<dbReference type="AlphaFoldDB" id="A0A7Z0RLA5"/>
<protein>
    <submittedName>
        <fullName evidence="6">ATP-grasp domain-containing protein</fullName>
    </submittedName>
</protein>
<dbReference type="PANTHER" id="PTHR43585:SF2">
    <property type="entry name" value="ATP-GRASP ENZYME FSQD"/>
    <property type="match status" value="1"/>
</dbReference>
<dbReference type="Gene3D" id="3.30.1490.20">
    <property type="entry name" value="ATP-grasp fold, A domain"/>
    <property type="match status" value="1"/>
</dbReference>
<dbReference type="Gene3D" id="3.30.470.20">
    <property type="entry name" value="ATP-grasp fold, B domain"/>
    <property type="match status" value="1"/>
</dbReference>
<dbReference type="Proteomes" id="UP000532162">
    <property type="component" value="Unassembled WGS sequence"/>
</dbReference>
<evidence type="ECO:0000313" key="6">
    <source>
        <dbReference type="EMBL" id="NZD63602.1"/>
    </source>
</evidence>
<evidence type="ECO:0000256" key="1">
    <source>
        <dbReference type="ARBA" id="ARBA00022598"/>
    </source>
</evidence>
<dbReference type="InterPro" id="IPR013815">
    <property type="entry name" value="ATP_grasp_subdomain_1"/>
</dbReference>
<feature type="domain" description="ATP-grasp" evidence="5">
    <location>
        <begin position="120"/>
        <end position="312"/>
    </location>
</feature>
<evidence type="ECO:0000313" key="7">
    <source>
        <dbReference type="Proteomes" id="UP000532162"/>
    </source>
</evidence>
<dbReference type="SUPFAM" id="SSF56059">
    <property type="entry name" value="Glutathione synthetase ATP-binding domain-like"/>
    <property type="match status" value="1"/>
</dbReference>
<gene>
    <name evidence="6" type="ORF">HX900_21240</name>
</gene>